<evidence type="ECO:0000256" key="2">
    <source>
        <dbReference type="ARBA" id="ARBA00016531"/>
    </source>
</evidence>
<dbReference type="Pfam" id="PF00815">
    <property type="entry name" value="Histidinol_dh"/>
    <property type="match status" value="2"/>
</dbReference>
<dbReference type="PANTHER" id="PTHR21256">
    <property type="entry name" value="HISTIDINOL DEHYDROGENASE HDH"/>
    <property type="match status" value="1"/>
</dbReference>
<keyword evidence="4" id="KW-0862">Zinc</keyword>
<dbReference type="PANTHER" id="PTHR21256:SF2">
    <property type="entry name" value="HISTIDINE BIOSYNTHESIS TRIFUNCTIONAL PROTEIN"/>
    <property type="match status" value="1"/>
</dbReference>
<reference evidence="9" key="1">
    <citation type="journal article" date="2015" name="MBio">
        <title>Genome-Resolved Metagenomic Analysis Reveals Roles for Candidate Phyla and Other Microbial Community Members in Biogeochemical Transformations in Oil Reservoirs.</title>
        <authorList>
            <person name="Hu P."/>
            <person name="Tom L."/>
            <person name="Singh A."/>
            <person name="Thomas B.C."/>
            <person name="Baker B.J."/>
            <person name="Piceno Y.M."/>
            <person name="Andersen G.L."/>
            <person name="Banfield J.F."/>
        </authorList>
    </citation>
    <scope>NUCLEOTIDE SEQUENCE [LARGE SCALE GENOMIC DNA]</scope>
</reference>
<keyword evidence="5" id="KW-0560">Oxidoreductase</keyword>
<protein>
    <recommendedName>
        <fullName evidence="2">Histidinol dehydrogenase</fullName>
    </recommendedName>
</protein>
<dbReference type="PRINTS" id="PR00083">
    <property type="entry name" value="HOLDHDRGNASE"/>
</dbReference>
<evidence type="ECO:0000256" key="3">
    <source>
        <dbReference type="ARBA" id="ARBA00022723"/>
    </source>
</evidence>
<comment type="cofactor">
    <cofactor evidence="1">
        <name>Zn(2+)</name>
        <dbReference type="ChEBI" id="CHEBI:29105"/>
    </cofactor>
</comment>
<dbReference type="GO" id="GO:0046872">
    <property type="term" value="F:metal ion binding"/>
    <property type="evidence" value="ECO:0007669"/>
    <property type="project" value="UniProtKB-KW"/>
</dbReference>
<dbReference type="NCBIfam" id="TIGR00069">
    <property type="entry name" value="hisD"/>
    <property type="match status" value="1"/>
</dbReference>
<dbReference type="GO" id="GO:0004399">
    <property type="term" value="F:histidinol dehydrogenase activity"/>
    <property type="evidence" value="ECO:0007669"/>
    <property type="project" value="TreeGrafter"/>
</dbReference>
<gene>
    <name evidence="8" type="ORF">XD54_0749</name>
</gene>
<accession>A0A101EMI9</accession>
<dbReference type="Proteomes" id="UP000053911">
    <property type="component" value="Unassembled WGS sequence"/>
</dbReference>
<organism evidence="8 9">
    <name type="scientific">Thermococcus sibiricus</name>
    <dbReference type="NCBI Taxonomy" id="172049"/>
    <lineage>
        <taxon>Archaea</taxon>
        <taxon>Methanobacteriati</taxon>
        <taxon>Methanobacteriota</taxon>
        <taxon>Thermococci</taxon>
        <taxon>Thermococcales</taxon>
        <taxon>Thermococcaceae</taxon>
        <taxon>Thermococcus</taxon>
    </lineage>
</organism>
<dbReference type="InterPro" id="IPR016161">
    <property type="entry name" value="Ald_DH/histidinol_DH"/>
</dbReference>
<evidence type="ECO:0000256" key="7">
    <source>
        <dbReference type="RuleBase" id="RU004175"/>
    </source>
</evidence>
<dbReference type="EMBL" id="LGFD01000011">
    <property type="protein sequence ID" value="KUK17914.1"/>
    <property type="molecule type" value="Genomic_DNA"/>
</dbReference>
<proteinExistence type="inferred from homology"/>
<dbReference type="GO" id="GO:0000105">
    <property type="term" value="P:L-histidine biosynthetic process"/>
    <property type="evidence" value="ECO:0007669"/>
    <property type="project" value="UniProtKB-KW"/>
</dbReference>
<evidence type="ECO:0000256" key="6">
    <source>
        <dbReference type="ARBA" id="ARBA00023102"/>
    </source>
</evidence>
<dbReference type="InterPro" id="IPR012131">
    <property type="entry name" value="Hstdl_DH"/>
</dbReference>
<keyword evidence="6" id="KW-0368">Histidine biosynthesis</keyword>
<dbReference type="Gene3D" id="1.20.5.1300">
    <property type="match status" value="1"/>
</dbReference>
<sequence>MVEFDLESYVKGILEDIRKRGIEAIKEYSKKFDGYDGEFLVSKEKFEEAEKLIPERDKEIIQRTIERVREYHEKQLENDKLYIKNASLYGMIYKPIRRIGIYVPGGRPLPSTLIMVGVPAKIAGVKEIAVTTPPKNSEVNPYVLYVAKLLGIKEVYKLGGIQAIGAMAYGIGMKKVDKIFGPGNKFVNEAKRQIFGVVGIDSLAGPSEIALIADENANKEYVLYDLLSQLEHGKDSKAWLLTTSKELAEFCRRDGIEVVLCENLEECAEKANEIAPEHLEIITKEPLEILDLIENVGAIYLGEYTPVPAADYFLGVNHVLPTGGAAKFSGVLTVMDFMKRISLAYVSRGEFLSERYLGIRLAEIEGMEMHKKSMEVRK</sequence>
<dbReference type="CDD" id="cd06572">
    <property type="entry name" value="Histidinol_dh"/>
    <property type="match status" value="1"/>
</dbReference>
<dbReference type="InterPro" id="IPR001692">
    <property type="entry name" value="Histidinol_DH_CS"/>
</dbReference>
<comment type="similarity">
    <text evidence="7">Belongs to the histidinol dehydrogenase family.</text>
</comment>
<keyword evidence="3" id="KW-0479">Metal-binding</keyword>
<keyword evidence="6" id="KW-0028">Amino-acid biosynthesis</keyword>
<dbReference type="SUPFAM" id="SSF53720">
    <property type="entry name" value="ALDH-like"/>
    <property type="match status" value="1"/>
</dbReference>
<dbReference type="GO" id="GO:0051287">
    <property type="term" value="F:NAD binding"/>
    <property type="evidence" value="ECO:0007669"/>
    <property type="project" value="InterPro"/>
</dbReference>
<evidence type="ECO:0000256" key="1">
    <source>
        <dbReference type="ARBA" id="ARBA00001947"/>
    </source>
</evidence>
<dbReference type="PROSITE" id="PS00611">
    <property type="entry name" value="HISOL_DEHYDROGENASE"/>
    <property type="match status" value="1"/>
</dbReference>
<dbReference type="RefSeq" id="WP_283217450.1">
    <property type="nucleotide sequence ID" value="NZ_LGFD01000011.1"/>
</dbReference>
<dbReference type="AlphaFoldDB" id="A0A101EMI9"/>
<dbReference type="Gene3D" id="3.40.50.1980">
    <property type="entry name" value="Nitrogenase molybdenum iron protein domain"/>
    <property type="match status" value="2"/>
</dbReference>
<dbReference type="PATRIC" id="fig|172049.5.peg.1525"/>
<evidence type="ECO:0000313" key="8">
    <source>
        <dbReference type="EMBL" id="KUK17914.1"/>
    </source>
</evidence>
<dbReference type="GO" id="GO:0005737">
    <property type="term" value="C:cytoplasm"/>
    <property type="evidence" value="ECO:0007669"/>
    <property type="project" value="TreeGrafter"/>
</dbReference>
<evidence type="ECO:0000313" key="9">
    <source>
        <dbReference type="Proteomes" id="UP000053911"/>
    </source>
</evidence>
<name>A0A101EMI9_9EURY</name>
<evidence type="ECO:0000256" key="4">
    <source>
        <dbReference type="ARBA" id="ARBA00022833"/>
    </source>
</evidence>
<comment type="caution">
    <text evidence="8">The sequence shown here is derived from an EMBL/GenBank/DDBJ whole genome shotgun (WGS) entry which is preliminary data.</text>
</comment>
<evidence type="ECO:0000256" key="5">
    <source>
        <dbReference type="ARBA" id="ARBA00023002"/>
    </source>
</evidence>